<protein>
    <submittedName>
        <fullName evidence="3">Transposase</fullName>
    </submittedName>
</protein>
<sequence>MFGHGSSRHIQLRPQRQNTQPHFNRARRDHALDPHAGFLMQNQLDLRMPVLEGLEHLYDRVAVLELHEPLAASPACSAKLPALVPAPLCRNRSVAIDGDRGSARAHPVHLPTASPSC</sequence>
<proteinExistence type="predicted"/>
<evidence type="ECO:0000313" key="2">
    <source>
        <dbReference type="Proteomes" id="UP000095287"/>
    </source>
</evidence>
<dbReference type="WBParaSite" id="L893_g7596.t1">
    <property type="protein sequence ID" value="L893_g7596.t1"/>
    <property type="gene ID" value="L893_g7596"/>
</dbReference>
<keyword evidence="2" id="KW-1185">Reference proteome</keyword>
<accession>A0A1I8APP3</accession>
<evidence type="ECO:0000313" key="3">
    <source>
        <dbReference type="WBParaSite" id="L893_g7596.t1"/>
    </source>
</evidence>
<name>A0A1I8APP3_9BILA</name>
<dbReference type="AlphaFoldDB" id="A0A1I8APP3"/>
<organism evidence="2 3">
    <name type="scientific">Steinernema glaseri</name>
    <dbReference type="NCBI Taxonomy" id="37863"/>
    <lineage>
        <taxon>Eukaryota</taxon>
        <taxon>Metazoa</taxon>
        <taxon>Ecdysozoa</taxon>
        <taxon>Nematoda</taxon>
        <taxon>Chromadorea</taxon>
        <taxon>Rhabditida</taxon>
        <taxon>Tylenchina</taxon>
        <taxon>Panagrolaimomorpha</taxon>
        <taxon>Strongyloidoidea</taxon>
        <taxon>Steinernematidae</taxon>
        <taxon>Steinernema</taxon>
    </lineage>
</organism>
<dbReference type="Proteomes" id="UP000095287">
    <property type="component" value="Unplaced"/>
</dbReference>
<feature type="compositionally biased region" description="Basic residues" evidence="1">
    <location>
        <begin position="1"/>
        <end position="11"/>
    </location>
</feature>
<evidence type="ECO:0000256" key="1">
    <source>
        <dbReference type="SAM" id="MobiDB-lite"/>
    </source>
</evidence>
<feature type="region of interest" description="Disordered" evidence="1">
    <location>
        <begin position="1"/>
        <end position="30"/>
    </location>
</feature>
<reference evidence="3" key="1">
    <citation type="submission" date="2016-11" db="UniProtKB">
        <authorList>
            <consortium name="WormBaseParasite"/>
        </authorList>
    </citation>
    <scope>IDENTIFICATION</scope>
</reference>